<evidence type="ECO:0000313" key="2">
    <source>
        <dbReference type="EMBL" id="GGH89809.1"/>
    </source>
</evidence>
<dbReference type="PROSITE" id="PS51257">
    <property type="entry name" value="PROKAR_LIPOPROTEIN"/>
    <property type="match status" value="1"/>
</dbReference>
<evidence type="ECO:0000313" key="3">
    <source>
        <dbReference type="Proteomes" id="UP000637774"/>
    </source>
</evidence>
<accession>A0ABQ2AFB4</accession>
<name>A0ABQ2AFB4_9BACT</name>
<reference evidence="3" key="1">
    <citation type="journal article" date="2019" name="Int. J. Syst. Evol. Microbiol.">
        <title>The Global Catalogue of Microorganisms (GCM) 10K type strain sequencing project: providing services to taxonomists for standard genome sequencing and annotation.</title>
        <authorList>
            <consortium name="The Broad Institute Genomics Platform"/>
            <consortium name="The Broad Institute Genome Sequencing Center for Infectious Disease"/>
            <person name="Wu L."/>
            <person name="Ma J."/>
        </authorList>
    </citation>
    <scope>NUCLEOTIDE SEQUENCE [LARGE SCALE GENOMIC DNA]</scope>
    <source>
        <strain evidence="3">CGMCC 1.14966</strain>
    </source>
</reference>
<dbReference type="InterPro" id="IPR025970">
    <property type="entry name" value="SusE"/>
</dbReference>
<feature type="domain" description="SusE outer membrane protein" evidence="1">
    <location>
        <begin position="22"/>
        <end position="136"/>
    </location>
</feature>
<organism evidence="2 3">
    <name type="scientific">Hymenobacter frigidus</name>
    <dbReference type="NCBI Taxonomy" id="1524095"/>
    <lineage>
        <taxon>Bacteria</taxon>
        <taxon>Pseudomonadati</taxon>
        <taxon>Bacteroidota</taxon>
        <taxon>Cytophagia</taxon>
        <taxon>Cytophagales</taxon>
        <taxon>Hymenobacteraceae</taxon>
        <taxon>Hymenobacter</taxon>
    </lineage>
</organism>
<dbReference type="RefSeq" id="WP_188563321.1">
    <property type="nucleotide sequence ID" value="NZ_BMGY01000045.1"/>
</dbReference>
<gene>
    <name evidence="2" type="ORF">GCM10011495_34260</name>
</gene>
<dbReference type="Proteomes" id="UP000637774">
    <property type="component" value="Unassembled WGS sequence"/>
</dbReference>
<comment type="caution">
    <text evidence="2">The sequence shown here is derived from an EMBL/GenBank/DDBJ whole genome shotgun (WGS) entry which is preliminary data.</text>
</comment>
<protein>
    <recommendedName>
        <fullName evidence="1">SusE outer membrane protein domain-containing protein</fullName>
    </recommendedName>
</protein>
<evidence type="ECO:0000259" key="1">
    <source>
        <dbReference type="Pfam" id="PF14292"/>
    </source>
</evidence>
<dbReference type="Pfam" id="PF14292">
    <property type="entry name" value="SusE"/>
    <property type="match status" value="1"/>
</dbReference>
<dbReference type="EMBL" id="BMGY01000045">
    <property type="protein sequence ID" value="GGH89809.1"/>
    <property type="molecule type" value="Genomic_DNA"/>
</dbReference>
<sequence>MKNWLTYALAGLLITSFAACKKDEVRSAIQFGEAPVLTASNTNAGVLLENDSARTAVTFSWTPYTYSVSEGNAVVSPVVYTLQLAKAGTSFAAPVDIAVSSSSALSLALNVYELNRNLLLLQAPVRQSSSFDVRLKTVVAGNITPLYSTTKTFTATPYEKCLPPNSDTWALVGPAGNGWPSGTPATENGIPLNWDCTLNAYTARTTLKAGPFKFRKNKDWGVNLGGVTGNFAQGIPLTTNGPDMTIAAGTYTVKLVVAGSGTSVTGATLTITP</sequence>
<keyword evidence="3" id="KW-1185">Reference proteome</keyword>
<dbReference type="Gene3D" id="2.60.40.3620">
    <property type="match status" value="1"/>
</dbReference>
<proteinExistence type="predicted"/>